<organism evidence="2 3">
    <name type="scientific">Asparagus officinalis</name>
    <name type="common">Garden asparagus</name>
    <dbReference type="NCBI Taxonomy" id="4686"/>
    <lineage>
        <taxon>Eukaryota</taxon>
        <taxon>Viridiplantae</taxon>
        <taxon>Streptophyta</taxon>
        <taxon>Embryophyta</taxon>
        <taxon>Tracheophyta</taxon>
        <taxon>Spermatophyta</taxon>
        <taxon>Magnoliopsida</taxon>
        <taxon>Liliopsida</taxon>
        <taxon>Asparagales</taxon>
        <taxon>Asparagaceae</taxon>
        <taxon>Asparagoideae</taxon>
        <taxon>Asparagus</taxon>
    </lineage>
</organism>
<dbReference type="Proteomes" id="UP000243459">
    <property type="component" value="Chromosome 1"/>
</dbReference>
<feature type="region of interest" description="Disordered" evidence="1">
    <location>
        <begin position="73"/>
        <end position="115"/>
    </location>
</feature>
<reference evidence="3" key="1">
    <citation type="journal article" date="2017" name="Nat. Commun.">
        <title>The asparagus genome sheds light on the origin and evolution of a young Y chromosome.</title>
        <authorList>
            <person name="Harkess A."/>
            <person name="Zhou J."/>
            <person name="Xu C."/>
            <person name="Bowers J.E."/>
            <person name="Van der Hulst R."/>
            <person name="Ayyampalayam S."/>
            <person name="Mercati F."/>
            <person name="Riccardi P."/>
            <person name="McKain M.R."/>
            <person name="Kakrana A."/>
            <person name="Tang H."/>
            <person name="Ray J."/>
            <person name="Groenendijk J."/>
            <person name="Arikit S."/>
            <person name="Mathioni S.M."/>
            <person name="Nakano M."/>
            <person name="Shan H."/>
            <person name="Telgmann-Rauber A."/>
            <person name="Kanno A."/>
            <person name="Yue Z."/>
            <person name="Chen H."/>
            <person name="Li W."/>
            <person name="Chen Y."/>
            <person name="Xu X."/>
            <person name="Zhang Y."/>
            <person name="Luo S."/>
            <person name="Chen H."/>
            <person name="Gao J."/>
            <person name="Mao Z."/>
            <person name="Pires J.C."/>
            <person name="Luo M."/>
            <person name="Kudrna D."/>
            <person name="Wing R.A."/>
            <person name="Meyers B.C."/>
            <person name="Yi K."/>
            <person name="Kong H."/>
            <person name="Lavrijsen P."/>
            <person name="Sunseri F."/>
            <person name="Falavigna A."/>
            <person name="Ye Y."/>
            <person name="Leebens-Mack J.H."/>
            <person name="Chen G."/>
        </authorList>
    </citation>
    <scope>NUCLEOTIDE SEQUENCE [LARGE SCALE GENOMIC DNA]</scope>
    <source>
        <strain evidence="3">cv. DH0086</strain>
    </source>
</reference>
<evidence type="ECO:0000256" key="1">
    <source>
        <dbReference type="SAM" id="MobiDB-lite"/>
    </source>
</evidence>
<feature type="region of interest" description="Disordered" evidence="1">
    <location>
        <begin position="143"/>
        <end position="174"/>
    </location>
</feature>
<dbReference type="Gramene" id="ONK80655">
    <property type="protein sequence ID" value="ONK80655"/>
    <property type="gene ID" value="A4U43_C01F20240"/>
</dbReference>
<name>A0A5P1FQS6_ASPOF</name>
<dbReference type="EMBL" id="CM007381">
    <property type="protein sequence ID" value="ONK80655.1"/>
    <property type="molecule type" value="Genomic_DNA"/>
</dbReference>
<accession>A0A5P1FQS6</accession>
<keyword evidence="3" id="KW-1185">Reference proteome</keyword>
<evidence type="ECO:0000313" key="3">
    <source>
        <dbReference type="Proteomes" id="UP000243459"/>
    </source>
</evidence>
<dbReference type="AlphaFoldDB" id="A0A5P1FQS6"/>
<feature type="region of interest" description="Disordered" evidence="1">
    <location>
        <begin position="1"/>
        <end position="36"/>
    </location>
</feature>
<feature type="compositionally biased region" description="Low complexity" evidence="1">
    <location>
        <begin position="18"/>
        <end position="36"/>
    </location>
</feature>
<proteinExistence type="predicted"/>
<sequence length="233" mass="24868">MPSSLYPRPLRRRRLRLSTEATSSSTTSTSSATGGESVSVDAHLRFPNPNLAQSYIGALHGLEASHRLRPVKRDGVLGRGPKSGSTKVVFLRPVAVEPQRPPSSPGIDSQPRRHRPVISPEELASLSDAQRCSHINSNRFAADRPHKFDLEAPSSSSTSATTDSREISEGGPPAAVVEKNFTGNSPGVVVVVLANRQRFSGLSYASIGNMSGLNEVYSCNNGLRSCFQGICGC</sequence>
<gene>
    <name evidence="2" type="ORF">A4U43_C01F20240</name>
</gene>
<evidence type="ECO:0000313" key="2">
    <source>
        <dbReference type="EMBL" id="ONK80655.1"/>
    </source>
</evidence>
<protein>
    <submittedName>
        <fullName evidence="2">Uncharacterized protein</fullName>
    </submittedName>
</protein>